<evidence type="ECO:0000313" key="7">
    <source>
        <dbReference type="Proteomes" id="UP001459277"/>
    </source>
</evidence>
<feature type="domain" description="SWIM-type" evidence="5">
    <location>
        <begin position="246"/>
        <end position="278"/>
    </location>
</feature>
<dbReference type="AlphaFoldDB" id="A0AAW2DMW8"/>
<dbReference type="InterPro" id="IPR018289">
    <property type="entry name" value="MULE_transposase_dom"/>
</dbReference>
<evidence type="ECO:0000256" key="3">
    <source>
        <dbReference type="ARBA" id="ARBA00022833"/>
    </source>
</evidence>
<evidence type="ECO:0000313" key="6">
    <source>
        <dbReference type="EMBL" id="KAL0011922.1"/>
    </source>
</evidence>
<keyword evidence="7" id="KW-1185">Reference proteome</keyword>
<evidence type="ECO:0000256" key="2">
    <source>
        <dbReference type="ARBA" id="ARBA00022771"/>
    </source>
</evidence>
<dbReference type="InterPro" id="IPR006564">
    <property type="entry name" value="Znf_PMZ"/>
</dbReference>
<dbReference type="Pfam" id="PF10551">
    <property type="entry name" value="MULE"/>
    <property type="match status" value="1"/>
</dbReference>
<organism evidence="6 7">
    <name type="scientific">Lithocarpus litseifolius</name>
    <dbReference type="NCBI Taxonomy" id="425828"/>
    <lineage>
        <taxon>Eukaryota</taxon>
        <taxon>Viridiplantae</taxon>
        <taxon>Streptophyta</taxon>
        <taxon>Embryophyta</taxon>
        <taxon>Tracheophyta</taxon>
        <taxon>Spermatophyta</taxon>
        <taxon>Magnoliopsida</taxon>
        <taxon>eudicotyledons</taxon>
        <taxon>Gunneridae</taxon>
        <taxon>Pentapetalae</taxon>
        <taxon>rosids</taxon>
        <taxon>fabids</taxon>
        <taxon>Fagales</taxon>
        <taxon>Fagaceae</taxon>
        <taxon>Lithocarpus</taxon>
    </lineage>
</organism>
<gene>
    <name evidence="6" type="ORF">SO802_007030</name>
</gene>
<keyword evidence="1" id="KW-0479">Metal-binding</keyword>
<protein>
    <recommendedName>
        <fullName evidence="5">SWIM-type domain-containing protein</fullName>
    </recommendedName>
</protein>
<dbReference type="PROSITE" id="PS50966">
    <property type="entry name" value="ZF_SWIM"/>
    <property type="match status" value="1"/>
</dbReference>
<dbReference type="EMBL" id="JAZDWU010000002">
    <property type="protein sequence ID" value="KAL0011922.1"/>
    <property type="molecule type" value="Genomic_DNA"/>
</dbReference>
<sequence>MAIDVNNEVYPLAFAVVESESMETWGWFLACLLTYVTDRTNLCIISDRHRGIQSCFDDTTRGYLLPPLTHHRYCLRLLVSNVNTNFNSVALKNLVWKAAIANQVRKFENTMGCIKNVNWAAYDYLKEIDQEKWTLVHDHGHRYGAMTTNLSECFNGVLKGARSLPITAMVMFTFYKVNSYFDDRRNKTLEQLEEGQLWCKYAYDKFEANQEKAKLHMVRRMSAQQHLYTVDTQSSLLNTGGGAHTHRVSLIDMTCTCGKWEANKIPCSHLIAVFAKHNHDATEYMDRFYRVEERYHIYEPIFQPLKDRLEWPEPEERRIMMPNPRLIREKGRPKSTRIRNEMDDEDRELPTSLWIENGPKLKCGLCRQEGHNRRRCPTRNVASTSHGGTKEAALQQREVCSSNTVAMSCVAKVPDLRRTMDEVVRTNEEIRQSYSENRPSFEENKVMVSNVQTP</sequence>
<dbReference type="PANTHER" id="PTHR31973">
    <property type="entry name" value="POLYPROTEIN, PUTATIVE-RELATED"/>
    <property type="match status" value="1"/>
</dbReference>
<accession>A0AAW2DMW8</accession>
<dbReference type="GO" id="GO:0008270">
    <property type="term" value="F:zinc ion binding"/>
    <property type="evidence" value="ECO:0007669"/>
    <property type="project" value="UniProtKB-KW"/>
</dbReference>
<dbReference type="SMART" id="SM00575">
    <property type="entry name" value="ZnF_PMZ"/>
    <property type="match status" value="1"/>
</dbReference>
<dbReference type="Pfam" id="PF04434">
    <property type="entry name" value="SWIM"/>
    <property type="match status" value="1"/>
</dbReference>
<reference evidence="6 7" key="1">
    <citation type="submission" date="2024-01" db="EMBL/GenBank/DDBJ databases">
        <title>A telomere-to-telomere, gap-free genome of sweet tea (Lithocarpus litseifolius).</title>
        <authorList>
            <person name="Zhou J."/>
        </authorList>
    </citation>
    <scope>NUCLEOTIDE SEQUENCE [LARGE SCALE GENOMIC DNA]</scope>
    <source>
        <strain evidence="6">Zhou-2022a</strain>
        <tissue evidence="6">Leaf</tissue>
    </source>
</reference>
<dbReference type="Proteomes" id="UP001459277">
    <property type="component" value="Unassembled WGS sequence"/>
</dbReference>
<comment type="caution">
    <text evidence="6">The sequence shown here is derived from an EMBL/GenBank/DDBJ whole genome shotgun (WGS) entry which is preliminary data.</text>
</comment>
<keyword evidence="2 4" id="KW-0863">Zinc-finger</keyword>
<keyword evidence="3" id="KW-0862">Zinc</keyword>
<dbReference type="InterPro" id="IPR007527">
    <property type="entry name" value="Znf_SWIM"/>
</dbReference>
<dbReference type="PANTHER" id="PTHR31973:SF195">
    <property type="entry name" value="MUDR FAMILY TRANSPOSASE"/>
    <property type="match status" value="1"/>
</dbReference>
<evidence type="ECO:0000259" key="5">
    <source>
        <dbReference type="PROSITE" id="PS50966"/>
    </source>
</evidence>
<proteinExistence type="predicted"/>
<evidence type="ECO:0000256" key="4">
    <source>
        <dbReference type="PROSITE-ProRule" id="PRU00325"/>
    </source>
</evidence>
<name>A0AAW2DMW8_9ROSI</name>
<evidence type="ECO:0000256" key="1">
    <source>
        <dbReference type="ARBA" id="ARBA00022723"/>
    </source>
</evidence>